<accession>A0A3Q7FGP8</accession>
<protein>
    <submittedName>
        <fullName evidence="2">Uncharacterized protein</fullName>
    </submittedName>
</protein>
<dbReference type="AlphaFoldDB" id="A0A3Q7FGP8"/>
<evidence type="ECO:0000313" key="2">
    <source>
        <dbReference type="EnsemblPlants" id="Solyc03g013455.1.1"/>
    </source>
</evidence>
<keyword evidence="1" id="KW-0812">Transmembrane</keyword>
<keyword evidence="1" id="KW-1133">Transmembrane helix</keyword>
<reference evidence="2" key="2">
    <citation type="submission" date="2019-01" db="UniProtKB">
        <authorList>
            <consortium name="EnsemblPlants"/>
        </authorList>
    </citation>
    <scope>IDENTIFICATION</scope>
    <source>
        <strain evidence="2">cv. Heinz 1706</strain>
    </source>
</reference>
<proteinExistence type="predicted"/>
<organism evidence="2">
    <name type="scientific">Solanum lycopersicum</name>
    <name type="common">Tomato</name>
    <name type="synonym">Lycopersicon esculentum</name>
    <dbReference type="NCBI Taxonomy" id="4081"/>
    <lineage>
        <taxon>Eukaryota</taxon>
        <taxon>Viridiplantae</taxon>
        <taxon>Streptophyta</taxon>
        <taxon>Embryophyta</taxon>
        <taxon>Tracheophyta</taxon>
        <taxon>Spermatophyta</taxon>
        <taxon>Magnoliopsida</taxon>
        <taxon>eudicotyledons</taxon>
        <taxon>Gunneridae</taxon>
        <taxon>Pentapetalae</taxon>
        <taxon>asterids</taxon>
        <taxon>lamiids</taxon>
        <taxon>Solanales</taxon>
        <taxon>Solanaceae</taxon>
        <taxon>Solanoideae</taxon>
        <taxon>Solaneae</taxon>
        <taxon>Solanum</taxon>
        <taxon>Solanum subgen. Lycopersicon</taxon>
    </lineage>
</organism>
<dbReference type="InParanoid" id="A0A3Q7FGP8"/>
<keyword evidence="1" id="KW-0472">Membrane</keyword>
<feature type="transmembrane region" description="Helical" evidence="1">
    <location>
        <begin position="185"/>
        <end position="203"/>
    </location>
</feature>
<keyword evidence="3" id="KW-1185">Reference proteome</keyword>
<dbReference type="Proteomes" id="UP000004994">
    <property type="component" value="Chromosome 3"/>
</dbReference>
<dbReference type="EnsemblPlants" id="Solyc03g013455.1.1">
    <property type="protein sequence ID" value="Solyc03g013455.1.1"/>
    <property type="gene ID" value="Solyc03g013455.1"/>
</dbReference>
<dbReference type="Gramene" id="Solyc03g013455.1.1">
    <property type="protein sequence ID" value="Solyc03g013455.1.1"/>
    <property type="gene ID" value="Solyc03g013455.1"/>
</dbReference>
<evidence type="ECO:0000313" key="3">
    <source>
        <dbReference type="Proteomes" id="UP000004994"/>
    </source>
</evidence>
<evidence type="ECO:0000256" key="1">
    <source>
        <dbReference type="SAM" id="Phobius"/>
    </source>
</evidence>
<sequence length="248" mass="27640">MEFPNVNFTTDAIILDESFNYRFPNPTNEESFQNPNCLPYFLGSESSLDSSQMNLNSFCQPKSQVTARKLQLTRMRTKIGCLEKLGTRKGLTCQGKEKDIMLRKNVTLKAQLGGTGVPSQVPPPPGINPYTPPWMSYTPYYMMNRQGSQVPVVPIPKLKSQALSPTQKSNKKLEKKKSEVKTKKVFSVSCVLFFILLFGGLGGQGESNQKNTNRAEDEFAHVGNGSDPLAHLFMSQGMIKFLRLMGTS</sequence>
<dbReference type="STRING" id="4081.A0A3Q7FGP8"/>
<dbReference type="PANTHER" id="PTHR37616:SF3">
    <property type="entry name" value="BZIP DOMAIN-CONTAINING PROTEIN"/>
    <property type="match status" value="1"/>
</dbReference>
<dbReference type="PANTHER" id="PTHR37616">
    <property type="entry name" value="BZIP TRANSCRIPTION FACTOR 60-LIKE"/>
    <property type="match status" value="1"/>
</dbReference>
<reference evidence="2" key="1">
    <citation type="journal article" date="2012" name="Nature">
        <title>The tomato genome sequence provides insights into fleshy fruit evolution.</title>
        <authorList>
            <consortium name="Tomato Genome Consortium"/>
        </authorList>
    </citation>
    <scope>NUCLEOTIDE SEQUENCE [LARGE SCALE GENOMIC DNA]</scope>
    <source>
        <strain evidence="2">cv. Heinz 1706</strain>
    </source>
</reference>
<name>A0A3Q7FGP8_SOLLC</name>